<feature type="domain" description="MOSC" evidence="1">
    <location>
        <begin position="92"/>
        <end position="276"/>
    </location>
</feature>
<protein>
    <submittedName>
        <fullName evidence="2">MOSC domain-containing protein</fullName>
    </submittedName>
</protein>
<dbReference type="AlphaFoldDB" id="A0A2T1C8I3"/>
<sequence length="276" mass="31404">MIPHIAKLSIYPIKSLDAVSVEQVTVLESGALKQSLTDRQWAIFDELGNFANGKRHPKIHALRTQFYLDTNIVELNLQNTDIRVSFNLKQDLAALEEWLSNYFGFPVWVRQNLDAGFPDDIISPGPTIISTATLETVASWYPGLDLEQVRRRFRANIEIGGVPAFWEDRLFGAQTVNFQIGDVKFIGVNPCQRCVVITRDAQTGEAYPNFQKIFVTKRRETLPEWTDKSRFNHFYRLAINTRLREIQASPRDGKVSPAPSSERGKIIKIGDLVKID</sequence>
<dbReference type="GO" id="GO:0030170">
    <property type="term" value="F:pyridoxal phosphate binding"/>
    <property type="evidence" value="ECO:0007669"/>
    <property type="project" value="InterPro"/>
</dbReference>
<dbReference type="Pfam" id="PF03476">
    <property type="entry name" value="MOSC_N"/>
    <property type="match status" value="1"/>
</dbReference>
<dbReference type="OrthoDB" id="581532at2"/>
<dbReference type="PROSITE" id="PS51340">
    <property type="entry name" value="MOSC"/>
    <property type="match status" value="1"/>
</dbReference>
<name>A0A2T1C8I3_9CYAN</name>
<dbReference type="SUPFAM" id="SSF141673">
    <property type="entry name" value="MOSC N-terminal domain-like"/>
    <property type="match status" value="1"/>
</dbReference>
<comment type="caution">
    <text evidence="2">The sequence shown here is derived from an EMBL/GenBank/DDBJ whole genome shotgun (WGS) entry which is preliminary data.</text>
</comment>
<dbReference type="EMBL" id="PVWJ01000010">
    <property type="protein sequence ID" value="PSB04566.1"/>
    <property type="molecule type" value="Genomic_DNA"/>
</dbReference>
<evidence type="ECO:0000313" key="2">
    <source>
        <dbReference type="EMBL" id="PSB04566.1"/>
    </source>
</evidence>
<evidence type="ECO:0000259" key="1">
    <source>
        <dbReference type="PROSITE" id="PS51340"/>
    </source>
</evidence>
<evidence type="ECO:0000313" key="3">
    <source>
        <dbReference type="Proteomes" id="UP000238762"/>
    </source>
</evidence>
<organism evidence="2 3">
    <name type="scientific">Merismopedia glauca CCAP 1448/3</name>
    <dbReference type="NCBI Taxonomy" id="1296344"/>
    <lineage>
        <taxon>Bacteria</taxon>
        <taxon>Bacillati</taxon>
        <taxon>Cyanobacteriota</taxon>
        <taxon>Cyanophyceae</taxon>
        <taxon>Synechococcales</taxon>
        <taxon>Merismopediaceae</taxon>
        <taxon>Merismopedia</taxon>
    </lineage>
</organism>
<dbReference type="SUPFAM" id="SSF50800">
    <property type="entry name" value="PK beta-barrel domain-like"/>
    <property type="match status" value="1"/>
</dbReference>
<accession>A0A2T1C8I3</accession>
<reference evidence="2 3" key="2">
    <citation type="submission" date="2018-03" db="EMBL/GenBank/DDBJ databases">
        <title>The ancient ancestry and fast evolution of plastids.</title>
        <authorList>
            <person name="Moore K.R."/>
            <person name="Magnabosco C."/>
            <person name="Momper L."/>
            <person name="Gold D.A."/>
            <person name="Bosak T."/>
            <person name="Fournier G.P."/>
        </authorList>
    </citation>
    <scope>NUCLEOTIDE SEQUENCE [LARGE SCALE GENOMIC DNA]</scope>
    <source>
        <strain evidence="2 3">CCAP 1448/3</strain>
    </source>
</reference>
<dbReference type="GO" id="GO:0030151">
    <property type="term" value="F:molybdenum ion binding"/>
    <property type="evidence" value="ECO:0007669"/>
    <property type="project" value="InterPro"/>
</dbReference>
<dbReference type="RefSeq" id="WP_106287199.1">
    <property type="nucleotide sequence ID" value="NZ_CAWNTC010000177.1"/>
</dbReference>
<dbReference type="InterPro" id="IPR005302">
    <property type="entry name" value="MoCF_Sase_C"/>
</dbReference>
<dbReference type="InterPro" id="IPR011037">
    <property type="entry name" value="Pyrv_Knase-like_insert_dom_sf"/>
</dbReference>
<keyword evidence="3" id="KW-1185">Reference proteome</keyword>
<dbReference type="Pfam" id="PF03473">
    <property type="entry name" value="MOSC"/>
    <property type="match status" value="1"/>
</dbReference>
<proteinExistence type="predicted"/>
<dbReference type="Proteomes" id="UP000238762">
    <property type="component" value="Unassembled WGS sequence"/>
</dbReference>
<gene>
    <name evidence="2" type="ORF">C7B64_03120</name>
</gene>
<dbReference type="InterPro" id="IPR005303">
    <property type="entry name" value="MOCOS_middle"/>
</dbReference>
<reference evidence="2 3" key="1">
    <citation type="submission" date="2018-02" db="EMBL/GenBank/DDBJ databases">
        <authorList>
            <person name="Cohen D.B."/>
            <person name="Kent A.D."/>
        </authorList>
    </citation>
    <scope>NUCLEOTIDE SEQUENCE [LARGE SCALE GENOMIC DNA]</scope>
    <source>
        <strain evidence="2 3">CCAP 1448/3</strain>
    </source>
</reference>
<dbReference type="GO" id="GO:0003824">
    <property type="term" value="F:catalytic activity"/>
    <property type="evidence" value="ECO:0007669"/>
    <property type="project" value="InterPro"/>
</dbReference>